<feature type="transmembrane region" description="Helical" evidence="6">
    <location>
        <begin position="136"/>
        <end position="159"/>
    </location>
</feature>
<dbReference type="RefSeq" id="WP_013348915.1">
    <property type="nucleotide sequence ID" value="NZ_JABUYH010000005.1"/>
</dbReference>
<comment type="subcellular location">
    <subcellularLocation>
        <location evidence="1">Membrane</location>
        <topology evidence="1">Multi-pass membrane protein</topology>
    </subcellularLocation>
</comment>
<name>A0A2N7S4K8_9MICC</name>
<dbReference type="InterPro" id="IPR036458">
    <property type="entry name" value="Na:dicarbo_symporter_sf"/>
</dbReference>
<feature type="transmembrane region" description="Helical" evidence="6">
    <location>
        <begin position="180"/>
        <end position="201"/>
    </location>
</feature>
<dbReference type="SUPFAM" id="SSF118215">
    <property type="entry name" value="Proton glutamate symport protein"/>
    <property type="match status" value="1"/>
</dbReference>
<dbReference type="Proteomes" id="UP000235739">
    <property type="component" value="Unassembled WGS sequence"/>
</dbReference>
<reference evidence="7 8" key="1">
    <citation type="journal article" date="2017" name="Elife">
        <title>Extensive horizontal gene transfer in cheese-associated bacteria.</title>
        <authorList>
            <person name="Bonham K.S."/>
            <person name="Wolfe B.E."/>
            <person name="Dutton R.J."/>
        </authorList>
    </citation>
    <scope>NUCLEOTIDE SEQUENCE [LARGE SCALE GENOMIC DNA]</scope>
    <source>
        <strain evidence="7 8">JB182</strain>
    </source>
</reference>
<dbReference type="AlphaFoldDB" id="A0A2N7S4K8"/>
<evidence type="ECO:0000256" key="2">
    <source>
        <dbReference type="ARBA" id="ARBA00022448"/>
    </source>
</evidence>
<feature type="transmembrane region" description="Helical" evidence="6">
    <location>
        <begin position="75"/>
        <end position="94"/>
    </location>
</feature>
<dbReference type="OMA" id="YIGILTW"/>
<dbReference type="InterPro" id="IPR001991">
    <property type="entry name" value="Na-dicarboxylate_symporter"/>
</dbReference>
<keyword evidence="5 6" id="KW-0472">Membrane</keyword>
<dbReference type="GO" id="GO:0005886">
    <property type="term" value="C:plasma membrane"/>
    <property type="evidence" value="ECO:0007669"/>
    <property type="project" value="TreeGrafter"/>
</dbReference>
<keyword evidence="2" id="KW-0813">Transport</keyword>
<feature type="transmembrane region" description="Helical" evidence="6">
    <location>
        <begin position="326"/>
        <end position="352"/>
    </location>
</feature>
<comment type="caution">
    <text evidence="7">The sequence shown here is derived from an EMBL/GenBank/DDBJ whole genome shotgun (WGS) entry which is preliminary data.</text>
</comment>
<evidence type="ECO:0000256" key="3">
    <source>
        <dbReference type="ARBA" id="ARBA00022692"/>
    </source>
</evidence>
<dbReference type="PANTHER" id="PTHR42865">
    <property type="entry name" value="PROTON/GLUTAMATE-ASPARTATE SYMPORTER"/>
    <property type="match status" value="1"/>
</dbReference>
<evidence type="ECO:0000256" key="5">
    <source>
        <dbReference type="ARBA" id="ARBA00023136"/>
    </source>
</evidence>
<evidence type="ECO:0000313" key="7">
    <source>
        <dbReference type="EMBL" id="PMQ21027.1"/>
    </source>
</evidence>
<dbReference type="Pfam" id="PF00375">
    <property type="entry name" value="SDF"/>
    <property type="match status" value="1"/>
</dbReference>
<feature type="transmembrane region" description="Helical" evidence="6">
    <location>
        <begin position="12"/>
        <end position="35"/>
    </location>
</feature>
<feature type="transmembrane region" description="Helical" evidence="6">
    <location>
        <begin position="283"/>
        <end position="314"/>
    </location>
</feature>
<gene>
    <name evidence="7" type="ORF">CIK84_05455</name>
</gene>
<protein>
    <submittedName>
        <fullName evidence="7">Dicarboxylate/amino acid:cation symporter</fullName>
    </submittedName>
</protein>
<dbReference type="PANTHER" id="PTHR42865:SF8">
    <property type="entry name" value="SERINE_THREONINE TRANSPORTER SSTT"/>
    <property type="match status" value="1"/>
</dbReference>
<organism evidence="7 8">
    <name type="scientific">Glutamicibacter arilaitensis</name>
    <dbReference type="NCBI Taxonomy" id="256701"/>
    <lineage>
        <taxon>Bacteria</taxon>
        <taxon>Bacillati</taxon>
        <taxon>Actinomycetota</taxon>
        <taxon>Actinomycetes</taxon>
        <taxon>Micrococcales</taxon>
        <taxon>Micrococcaceae</taxon>
        <taxon>Glutamicibacter</taxon>
    </lineage>
</organism>
<evidence type="ECO:0000256" key="6">
    <source>
        <dbReference type="SAM" id="Phobius"/>
    </source>
</evidence>
<sequence length="426" mass="44286">MKLLKKIPLLGWVLVAIVLGILLGPVMPVWLGSLFLTYNSIFSGFLGFIVPLIIFGLVAPAIAELGKGAGKWLGITALIAYTSTLCAGLLAYFVSRWLFTKSLSGGGVEEVGGGEGSGFAPYISLVGEAGDGATEIVLTPLMGVMTALVLAFMLGLGLTAFRSTVLFRGTVEFRSIVEMVIRKIIVPALPLFIFGIFLDLSAAGDAVVVVQKFLFVAVVSFVLTLVVLLVQYTIAGAMNKRNPLSALWGMRNAYFTALGTSSSAATIPVTLESAKKNGVSDTVAGFVVPLCATIHLSGSMTKITCFSIAVLLLTGGDVSFTTYLPFILMLGVMMIAAPGVPGGAIAAAAGLLTQMLGFGEVEVGLMFAAYIALDSFGTATNVTGDGALAMIMHKLTKGKLGAQPQDPEDEVVELADGTEAADHKLA</sequence>
<dbReference type="GO" id="GO:0005295">
    <property type="term" value="F:neutral L-amino acid:sodium symporter activity"/>
    <property type="evidence" value="ECO:0007669"/>
    <property type="project" value="TreeGrafter"/>
</dbReference>
<dbReference type="EMBL" id="PNQX01000001">
    <property type="protein sequence ID" value="PMQ21027.1"/>
    <property type="molecule type" value="Genomic_DNA"/>
</dbReference>
<proteinExistence type="predicted"/>
<evidence type="ECO:0000256" key="1">
    <source>
        <dbReference type="ARBA" id="ARBA00004141"/>
    </source>
</evidence>
<evidence type="ECO:0000313" key="8">
    <source>
        <dbReference type="Proteomes" id="UP000235739"/>
    </source>
</evidence>
<feature type="transmembrane region" description="Helical" evidence="6">
    <location>
        <begin position="253"/>
        <end position="271"/>
    </location>
</feature>
<evidence type="ECO:0000256" key="4">
    <source>
        <dbReference type="ARBA" id="ARBA00022989"/>
    </source>
</evidence>
<accession>A0A2N7S4K8</accession>
<keyword evidence="4 6" id="KW-1133">Transmembrane helix</keyword>
<feature type="transmembrane region" description="Helical" evidence="6">
    <location>
        <begin position="41"/>
        <end position="63"/>
    </location>
</feature>
<keyword evidence="3 6" id="KW-0812">Transmembrane</keyword>
<feature type="transmembrane region" description="Helical" evidence="6">
    <location>
        <begin position="213"/>
        <end position="232"/>
    </location>
</feature>
<dbReference type="GO" id="GO:0032329">
    <property type="term" value="P:serine transport"/>
    <property type="evidence" value="ECO:0007669"/>
    <property type="project" value="TreeGrafter"/>
</dbReference>
<dbReference type="GeneID" id="303185161"/>
<dbReference type="Gene3D" id="1.10.3860.10">
    <property type="entry name" value="Sodium:dicarboxylate symporter"/>
    <property type="match status" value="1"/>
</dbReference>